<evidence type="ECO:0000313" key="3">
    <source>
        <dbReference type="Proteomes" id="UP000714275"/>
    </source>
</evidence>
<accession>A0A9P6ZXQ0</accession>
<dbReference type="Proteomes" id="UP000714275">
    <property type="component" value="Unassembled WGS sequence"/>
</dbReference>
<dbReference type="OrthoDB" id="2691023at2759"/>
<dbReference type="EMBL" id="JABBWD010000014">
    <property type="protein sequence ID" value="KAG1778719.1"/>
    <property type="molecule type" value="Genomic_DNA"/>
</dbReference>
<evidence type="ECO:0000256" key="1">
    <source>
        <dbReference type="SAM" id="SignalP"/>
    </source>
</evidence>
<feature type="signal peptide" evidence="1">
    <location>
        <begin position="1"/>
        <end position="18"/>
    </location>
</feature>
<proteinExistence type="predicted"/>
<feature type="chain" id="PRO_5040109795" description="Hydrophobin" evidence="1">
    <location>
        <begin position="19"/>
        <end position="77"/>
    </location>
</feature>
<reference evidence="2" key="1">
    <citation type="journal article" date="2020" name="New Phytol.">
        <title>Comparative genomics reveals dynamic genome evolution in host specialist ectomycorrhizal fungi.</title>
        <authorList>
            <person name="Lofgren L.A."/>
            <person name="Nguyen N.H."/>
            <person name="Vilgalys R."/>
            <person name="Ruytinx J."/>
            <person name="Liao H.L."/>
            <person name="Branco S."/>
            <person name="Kuo A."/>
            <person name="LaButti K."/>
            <person name="Lipzen A."/>
            <person name="Andreopoulos W."/>
            <person name="Pangilinan J."/>
            <person name="Riley R."/>
            <person name="Hundley H."/>
            <person name="Na H."/>
            <person name="Barry K."/>
            <person name="Grigoriev I.V."/>
            <person name="Stajich J.E."/>
            <person name="Kennedy P.G."/>
        </authorList>
    </citation>
    <scope>NUCLEOTIDE SEQUENCE</scope>
    <source>
        <strain evidence="2">DOB743</strain>
    </source>
</reference>
<comment type="caution">
    <text evidence="2">The sequence shown here is derived from an EMBL/GenBank/DDBJ whole genome shotgun (WGS) entry which is preliminary data.</text>
</comment>
<dbReference type="AlphaFoldDB" id="A0A9P6ZXQ0"/>
<gene>
    <name evidence="2" type="ORF">EV702DRAFT_1091344</name>
</gene>
<sequence length="77" mass="8408">MHLSFILAVVAAFKLTVSMPVSLDTQCPATCDVQNCCPNYECWISSADPYNVSMSSFHSTPWLTGVVGHFYVCGQLS</sequence>
<name>A0A9P6ZXQ0_9AGAM</name>
<evidence type="ECO:0000313" key="2">
    <source>
        <dbReference type="EMBL" id="KAG1778719.1"/>
    </source>
</evidence>
<organism evidence="2 3">
    <name type="scientific">Suillus placidus</name>
    <dbReference type="NCBI Taxonomy" id="48579"/>
    <lineage>
        <taxon>Eukaryota</taxon>
        <taxon>Fungi</taxon>
        <taxon>Dikarya</taxon>
        <taxon>Basidiomycota</taxon>
        <taxon>Agaricomycotina</taxon>
        <taxon>Agaricomycetes</taxon>
        <taxon>Agaricomycetidae</taxon>
        <taxon>Boletales</taxon>
        <taxon>Suillineae</taxon>
        <taxon>Suillaceae</taxon>
        <taxon>Suillus</taxon>
    </lineage>
</organism>
<evidence type="ECO:0008006" key="4">
    <source>
        <dbReference type="Google" id="ProtNLM"/>
    </source>
</evidence>
<protein>
    <recommendedName>
        <fullName evidence="4">Hydrophobin</fullName>
    </recommendedName>
</protein>
<keyword evidence="3" id="KW-1185">Reference proteome</keyword>
<keyword evidence="1" id="KW-0732">Signal</keyword>